<evidence type="ECO:0000256" key="1">
    <source>
        <dbReference type="SAM" id="MobiDB-lite"/>
    </source>
</evidence>
<evidence type="ECO:0000313" key="2">
    <source>
        <dbReference type="EMBL" id="KXZ42708.1"/>
    </source>
</evidence>
<protein>
    <submittedName>
        <fullName evidence="2">Uncharacterized protein</fullName>
    </submittedName>
</protein>
<feature type="region of interest" description="Disordered" evidence="1">
    <location>
        <begin position="606"/>
        <end position="628"/>
    </location>
</feature>
<dbReference type="STRING" id="33097.A0A150FYP6"/>
<dbReference type="InterPro" id="IPR011990">
    <property type="entry name" value="TPR-like_helical_dom_sf"/>
</dbReference>
<keyword evidence="3" id="KW-1185">Reference proteome</keyword>
<dbReference type="OrthoDB" id="414774at2759"/>
<comment type="caution">
    <text evidence="2">The sequence shown here is derived from an EMBL/GenBank/DDBJ whole genome shotgun (WGS) entry which is preliminary data.</text>
</comment>
<dbReference type="Gene3D" id="1.25.40.10">
    <property type="entry name" value="Tetratricopeptide repeat domain"/>
    <property type="match status" value="1"/>
</dbReference>
<gene>
    <name evidence="2" type="ORF">GPECTOR_122g449</name>
</gene>
<accession>A0A150FYP6</accession>
<dbReference type="AlphaFoldDB" id="A0A150FYP6"/>
<reference evidence="3" key="1">
    <citation type="journal article" date="2016" name="Nat. Commun.">
        <title>The Gonium pectorale genome demonstrates co-option of cell cycle regulation during the evolution of multicellularity.</title>
        <authorList>
            <person name="Hanschen E.R."/>
            <person name="Marriage T.N."/>
            <person name="Ferris P.J."/>
            <person name="Hamaji T."/>
            <person name="Toyoda A."/>
            <person name="Fujiyama A."/>
            <person name="Neme R."/>
            <person name="Noguchi H."/>
            <person name="Minakuchi Y."/>
            <person name="Suzuki M."/>
            <person name="Kawai-Toyooka H."/>
            <person name="Smith D.R."/>
            <person name="Sparks H."/>
            <person name="Anderson J."/>
            <person name="Bakaric R."/>
            <person name="Luria V."/>
            <person name="Karger A."/>
            <person name="Kirschner M.W."/>
            <person name="Durand P.M."/>
            <person name="Michod R.E."/>
            <person name="Nozaki H."/>
            <person name="Olson B.J."/>
        </authorList>
    </citation>
    <scope>NUCLEOTIDE SEQUENCE [LARGE SCALE GENOMIC DNA]</scope>
    <source>
        <strain evidence="3">NIES-2863</strain>
    </source>
</reference>
<evidence type="ECO:0000313" key="3">
    <source>
        <dbReference type="Proteomes" id="UP000075714"/>
    </source>
</evidence>
<proteinExistence type="predicted"/>
<organism evidence="2 3">
    <name type="scientific">Gonium pectorale</name>
    <name type="common">Green alga</name>
    <dbReference type="NCBI Taxonomy" id="33097"/>
    <lineage>
        <taxon>Eukaryota</taxon>
        <taxon>Viridiplantae</taxon>
        <taxon>Chlorophyta</taxon>
        <taxon>core chlorophytes</taxon>
        <taxon>Chlorophyceae</taxon>
        <taxon>CS clade</taxon>
        <taxon>Chlamydomonadales</taxon>
        <taxon>Volvocaceae</taxon>
        <taxon>Gonium</taxon>
    </lineage>
</organism>
<dbReference type="PANTHER" id="PTHR45588:SF1">
    <property type="entry name" value="WW DOMAIN-CONTAINING PROTEIN"/>
    <property type="match status" value="1"/>
</dbReference>
<dbReference type="Proteomes" id="UP000075714">
    <property type="component" value="Unassembled WGS sequence"/>
</dbReference>
<dbReference type="EMBL" id="LSYV01000122">
    <property type="protein sequence ID" value="KXZ42708.1"/>
    <property type="molecule type" value="Genomic_DNA"/>
</dbReference>
<sequence>MAGVYTDPKRYKAATPVSYLTGEDAALYKGLGEVKFMPTTRKMNALANFQLGLQLLHVFWYDLAAEKFRQAQTMDPRLAMAYWGEAMCYKQPLWQSEDPDKARAVLDRMDKALGPMGLAAVSERERGYVSAAKVLFAANTSLQARETAYSERMQILQDEYQDDPDACAFAALSLLGQLVSTGSYLNAAQAAKVRNDAVELLGECTYYFPKHVGLLHYQSHLYDVPDLMEAANGIAPALALAKNAPASSAAQHMRSHIFLRFGNWSQVVEANKAAVAASDSYCTAVKGSNACDADNRWHALEWQLYGQTQQCAASAAYVSYRRMQSVSTSMNMTGAYGQWLYRTYAQLQLQSLGALGAVPLRNATDNGTAMLPPPLYTGAAIQNAADIDDHFWPPHAEAHALLARVHSLLFGRTAAQQAAPGVNATVGAALARLDAIVAAQAALVNNSAAVAAAAGSALNAEMAALLTTVQLQARALVLASACAANDTARCGEWRPLMDQALALHNNFSASVTLPSLKIAPTPEFYGNLLILTGADPAAAAGMFRTCLQQLPGRMPCLLGAARAARAQGDADGARAAYAKLTAQCGTGTAAGPGDARFPAVLEARGALASPPPPPAKKGARRALLAAAA</sequence>
<dbReference type="PANTHER" id="PTHR45588">
    <property type="entry name" value="TPR DOMAIN-CONTAINING PROTEIN"/>
    <property type="match status" value="1"/>
</dbReference>
<name>A0A150FYP6_GONPE</name>